<comment type="caution">
    <text evidence="4">The sequence shown here is derived from an EMBL/GenBank/DDBJ whole genome shotgun (WGS) entry which is preliminary data.</text>
</comment>
<dbReference type="InterPro" id="IPR012292">
    <property type="entry name" value="Globin/Proto"/>
</dbReference>
<dbReference type="InterPro" id="IPR044398">
    <property type="entry name" value="Globin-sensor_dom"/>
</dbReference>
<dbReference type="PANTHER" id="PTHR32089">
    <property type="entry name" value="METHYL-ACCEPTING CHEMOTAXIS PROTEIN MCPB"/>
    <property type="match status" value="1"/>
</dbReference>
<gene>
    <name evidence="4" type="ORF">J2S07_001970</name>
</gene>
<accession>A0ABT9V3Y6</accession>
<dbReference type="Pfam" id="PF11563">
    <property type="entry name" value="Protoglobin"/>
    <property type="match status" value="1"/>
</dbReference>
<name>A0ABT9V3Y6_9BACL</name>
<reference evidence="4 5" key="1">
    <citation type="submission" date="2023-07" db="EMBL/GenBank/DDBJ databases">
        <title>Genomic Encyclopedia of Type Strains, Phase IV (KMG-IV): sequencing the most valuable type-strain genomes for metagenomic binning, comparative biology and taxonomic classification.</title>
        <authorList>
            <person name="Goeker M."/>
        </authorList>
    </citation>
    <scope>NUCLEOTIDE SEQUENCE [LARGE SCALE GENOMIC DNA]</scope>
    <source>
        <strain evidence="4 5">DSM 23948</strain>
    </source>
</reference>
<protein>
    <submittedName>
        <fullName evidence="4">Heme-based aerotactic transducer</fullName>
    </submittedName>
</protein>
<organism evidence="4 5">
    <name type="scientific">Anoxybacillus andreesenii</name>
    <dbReference type="NCBI Taxonomy" id="1325932"/>
    <lineage>
        <taxon>Bacteria</taxon>
        <taxon>Bacillati</taxon>
        <taxon>Bacillota</taxon>
        <taxon>Bacilli</taxon>
        <taxon>Bacillales</taxon>
        <taxon>Anoxybacillaceae</taxon>
        <taxon>Anoxybacillus</taxon>
    </lineage>
</organism>
<keyword evidence="5" id="KW-1185">Reference proteome</keyword>
<sequence>MSGCPFKSILGNQKGAFRLFRKEDNHHLANTKIENNSYQPKNQEFQKLLHNNVGNQIRFVGLSEEDIMNLAEIRPIMERNAAQIVDAFYGKLQDMPNLLTIINKHSTIEKLGKTLTQYLLDMVSGRIDENYVIRRKVIGNVHNRIGLFPEWYIGAYTLIQNEMLHVLTRELDTWEEVMKYYISFQRLCSFDMQIGIETYIESYTSSMMKLNEIEELQSRLNDSASTLAASAEETTSSIADKEGLVEQMLSEVESITQLSKDMIATVDDGKQDVSEALTKVDKVVDLIANTKILTQELSDSSTQIGQVVKTIRGISNQTNILSLNAAIEAARAGEHGKGFSIVAQEVRKLAHQTEQALDHIQGQISTVQETIEKFENSFKHIVDETSLFRETNRNIIQILEASVENVKSNDSRIHNFSGFIFEFKKTFEEISDASHQIAEMAEQLSYLNNELTDKFRN</sequence>
<dbReference type="InterPro" id="IPR039379">
    <property type="entry name" value="Protoglobin_sensor_dom"/>
</dbReference>
<keyword evidence="1 2" id="KW-0807">Transducer</keyword>
<evidence type="ECO:0000313" key="4">
    <source>
        <dbReference type="EMBL" id="MDQ0155665.1"/>
    </source>
</evidence>
<dbReference type="InterPro" id="IPR004089">
    <property type="entry name" value="MCPsignal_dom"/>
</dbReference>
<evidence type="ECO:0000259" key="3">
    <source>
        <dbReference type="PROSITE" id="PS50111"/>
    </source>
</evidence>
<dbReference type="Pfam" id="PF00015">
    <property type="entry name" value="MCPsignal"/>
    <property type="match status" value="1"/>
</dbReference>
<evidence type="ECO:0000313" key="5">
    <source>
        <dbReference type="Proteomes" id="UP001231362"/>
    </source>
</evidence>
<dbReference type="Gene3D" id="1.10.490.10">
    <property type="entry name" value="Globins"/>
    <property type="match status" value="1"/>
</dbReference>
<dbReference type="SMART" id="SM00283">
    <property type="entry name" value="MA"/>
    <property type="match status" value="1"/>
</dbReference>
<dbReference type="SUPFAM" id="SSF46458">
    <property type="entry name" value="Globin-like"/>
    <property type="match status" value="1"/>
</dbReference>
<feature type="domain" description="Methyl-accepting transducer" evidence="3">
    <location>
        <begin position="202"/>
        <end position="452"/>
    </location>
</feature>
<dbReference type="PROSITE" id="PS50111">
    <property type="entry name" value="CHEMOTAXIS_TRANSDUC_2"/>
    <property type="match status" value="1"/>
</dbReference>
<dbReference type="InterPro" id="IPR009050">
    <property type="entry name" value="Globin-like_sf"/>
</dbReference>
<proteinExistence type="predicted"/>
<dbReference type="CDD" id="cd01068">
    <property type="entry name" value="globin_sensor"/>
    <property type="match status" value="1"/>
</dbReference>
<dbReference type="SUPFAM" id="SSF58104">
    <property type="entry name" value="Methyl-accepting chemotaxis protein (MCP) signaling domain"/>
    <property type="match status" value="1"/>
</dbReference>
<evidence type="ECO:0000256" key="2">
    <source>
        <dbReference type="PROSITE-ProRule" id="PRU00284"/>
    </source>
</evidence>
<evidence type="ECO:0000256" key="1">
    <source>
        <dbReference type="ARBA" id="ARBA00023224"/>
    </source>
</evidence>
<dbReference type="RefSeq" id="WP_307150196.1">
    <property type="nucleotide sequence ID" value="NZ_JAUSTU010000008.1"/>
</dbReference>
<dbReference type="EMBL" id="JAUSTU010000008">
    <property type="protein sequence ID" value="MDQ0155665.1"/>
    <property type="molecule type" value="Genomic_DNA"/>
</dbReference>
<dbReference type="Proteomes" id="UP001231362">
    <property type="component" value="Unassembled WGS sequence"/>
</dbReference>
<dbReference type="Gene3D" id="1.10.287.950">
    <property type="entry name" value="Methyl-accepting chemotaxis protein"/>
    <property type="match status" value="1"/>
</dbReference>
<dbReference type="PANTHER" id="PTHR32089:SF112">
    <property type="entry name" value="LYSOZYME-LIKE PROTEIN-RELATED"/>
    <property type="match status" value="1"/>
</dbReference>